<feature type="transmembrane region" description="Helical" evidence="1">
    <location>
        <begin position="56"/>
        <end position="78"/>
    </location>
</feature>
<keyword evidence="1" id="KW-0812">Transmembrane</keyword>
<keyword evidence="3" id="KW-1185">Reference proteome</keyword>
<dbReference type="EMBL" id="BMLW01000017">
    <property type="protein sequence ID" value="GGP15957.1"/>
    <property type="molecule type" value="Genomic_DNA"/>
</dbReference>
<evidence type="ECO:0000313" key="2">
    <source>
        <dbReference type="EMBL" id="GGP15957.1"/>
    </source>
</evidence>
<protein>
    <submittedName>
        <fullName evidence="2">Lantibiotic ABC transporter permease</fullName>
    </submittedName>
</protein>
<dbReference type="Pfam" id="PF12730">
    <property type="entry name" value="ABC2_membrane_4"/>
    <property type="match status" value="1"/>
</dbReference>
<evidence type="ECO:0000256" key="1">
    <source>
        <dbReference type="SAM" id="Phobius"/>
    </source>
</evidence>
<reference evidence="3" key="1">
    <citation type="journal article" date="2019" name="Int. J. Syst. Evol. Microbiol.">
        <title>The Global Catalogue of Microorganisms (GCM) 10K type strain sequencing project: providing services to taxonomists for standard genome sequencing and annotation.</title>
        <authorList>
            <consortium name="The Broad Institute Genomics Platform"/>
            <consortium name="The Broad Institute Genome Sequencing Center for Infectious Disease"/>
            <person name="Wu L."/>
            <person name="Ma J."/>
        </authorList>
    </citation>
    <scope>NUCLEOTIDE SEQUENCE [LARGE SCALE GENOMIC DNA]</scope>
    <source>
        <strain evidence="3">CGMCC 1.7693</strain>
    </source>
</reference>
<sequence length="242" mass="26942">MMLTMEWKKRKRTGFILTFLFGAILAGCVPILNMAFRSQLYTGMDGSPLQILLEGNWQMVGLINVSLIVVGAGILYNTEYIHNAIQKMQSLPLKEGNIFFSKFLIISMACLGVLVIEAAALVFSSAYWFSGDSSAFTMEWLKNIGYFFILSLPAVALALMIASFFRNMWIAFGINVIGIFLAITPLSNQSMIIASFPFKLPFQILDTPAVAAADTFIWIALTETILLLLIQRAAVNIRRIFV</sequence>
<accession>A0ABQ2P1N3</accession>
<dbReference type="Proteomes" id="UP000641206">
    <property type="component" value="Unassembled WGS sequence"/>
</dbReference>
<gene>
    <name evidence="2" type="ORF">GCM10011346_45850</name>
</gene>
<evidence type="ECO:0000313" key="3">
    <source>
        <dbReference type="Proteomes" id="UP000641206"/>
    </source>
</evidence>
<feature type="transmembrane region" description="Helical" evidence="1">
    <location>
        <begin position="207"/>
        <end position="230"/>
    </location>
</feature>
<comment type="caution">
    <text evidence="2">The sequence shown here is derived from an EMBL/GenBank/DDBJ whole genome shotgun (WGS) entry which is preliminary data.</text>
</comment>
<feature type="transmembrane region" description="Helical" evidence="1">
    <location>
        <begin position="99"/>
        <end position="124"/>
    </location>
</feature>
<feature type="transmembrane region" description="Helical" evidence="1">
    <location>
        <begin position="12"/>
        <end position="36"/>
    </location>
</feature>
<feature type="transmembrane region" description="Helical" evidence="1">
    <location>
        <begin position="144"/>
        <end position="162"/>
    </location>
</feature>
<proteinExistence type="predicted"/>
<name>A0ABQ2P1N3_9BACI</name>
<keyword evidence="1" id="KW-1133">Transmembrane helix</keyword>
<feature type="transmembrane region" description="Helical" evidence="1">
    <location>
        <begin position="169"/>
        <end position="187"/>
    </location>
</feature>
<organism evidence="2 3">
    <name type="scientific">Oceanobacillus neutriphilus</name>
    <dbReference type="NCBI Taxonomy" id="531815"/>
    <lineage>
        <taxon>Bacteria</taxon>
        <taxon>Bacillati</taxon>
        <taxon>Bacillota</taxon>
        <taxon>Bacilli</taxon>
        <taxon>Bacillales</taxon>
        <taxon>Bacillaceae</taxon>
        <taxon>Oceanobacillus</taxon>
    </lineage>
</organism>
<keyword evidence="1" id="KW-0472">Membrane</keyword>